<evidence type="ECO:0000256" key="2">
    <source>
        <dbReference type="ARBA" id="ARBA00006906"/>
    </source>
</evidence>
<dbReference type="EMBL" id="CP001344">
    <property type="protein sequence ID" value="ACL46592.1"/>
    <property type="molecule type" value="Genomic_DNA"/>
</dbReference>
<evidence type="ECO:0000256" key="5">
    <source>
        <dbReference type="ARBA" id="ARBA00023277"/>
    </source>
</evidence>
<dbReference type="NCBIfam" id="NF005673">
    <property type="entry name" value="PRK07455.1"/>
    <property type="match status" value="1"/>
</dbReference>
<evidence type="ECO:0000256" key="3">
    <source>
        <dbReference type="ARBA" id="ARBA00011233"/>
    </source>
</evidence>
<comment type="pathway">
    <text evidence="1">Carbohydrate acid metabolism.</text>
</comment>
<reference evidence="6" key="1">
    <citation type="submission" date="2009-01" db="EMBL/GenBank/DDBJ databases">
        <title>Complete sequence of chromosome Cyanothece sp. PCC 7425.</title>
        <authorList>
            <consortium name="US DOE Joint Genome Institute"/>
            <person name="Lucas S."/>
            <person name="Copeland A."/>
            <person name="Lapidus A."/>
            <person name="Glavina del Rio T."/>
            <person name="Dalin E."/>
            <person name="Tice H."/>
            <person name="Bruce D."/>
            <person name="Goodwin L."/>
            <person name="Pitluck S."/>
            <person name="Sims D."/>
            <person name="Meineke L."/>
            <person name="Brettin T."/>
            <person name="Detter J.C."/>
            <person name="Han C."/>
            <person name="Larimer F."/>
            <person name="Land M."/>
            <person name="Hauser L."/>
            <person name="Kyrpides N."/>
            <person name="Ovchinnikova G."/>
            <person name="Liberton M."/>
            <person name="Stoeckel J."/>
            <person name="Banerjee A."/>
            <person name="Singh A."/>
            <person name="Page L."/>
            <person name="Sato H."/>
            <person name="Zhao L."/>
            <person name="Sherman L."/>
            <person name="Pakrasi H."/>
            <person name="Richardson P."/>
        </authorList>
    </citation>
    <scope>NUCLEOTIDE SEQUENCE</scope>
    <source>
        <strain evidence="6">PCC 7425</strain>
    </source>
</reference>
<keyword evidence="5" id="KW-0119">Carbohydrate metabolism</keyword>
<dbReference type="InterPro" id="IPR013785">
    <property type="entry name" value="Aldolase_TIM"/>
</dbReference>
<protein>
    <submittedName>
        <fullName evidence="6">2-dehydro-3-deoxyphosphogluconate aldolase/4-hydroxy-2-oxoglutarate aldolase</fullName>
    </submittedName>
</protein>
<dbReference type="InterPro" id="IPR000887">
    <property type="entry name" value="Aldlse_KDPG_KHG"/>
</dbReference>
<dbReference type="HOGENOM" id="CLU_077795_2_2_3"/>
<gene>
    <name evidence="6" type="ordered locus">Cyan7425_4279</name>
</gene>
<dbReference type="STRING" id="395961.Cyan7425_4279"/>
<keyword evidence="4" id="KW-0456">Lyase</keyword>
<dbReference type="SUPFAM" id="SSF51569">
    <property type="entry name" value="Aldolase"/>
    <property type="match status" value="1"/>
</dbReference>
<dbReference type="CDD" id="cd00452">
    <property type="entry name" value="KDPG_aldolase"/>
    <property type="match status" value="1"/>
</dbReference>
<accession>B8HXP7</accession>
<evidence type="ECO:0000256" key="4">
    <source>
        <dbReference type="ARBA" id="ARBA00023239"/>
    </source>
</evidence>
<comment type="similarity">
    <text evidence="2">Belongs to the KHG/KDPG aldolase family.</text>
</comment>
<dbReference type="KEGG" id="cyn:Cyan7425_4279"/>
<sequence length="231" mass="24594">MSEMQLNWLNIVKRERAIAVIRTHDLELGRQIAYALAAGGMSLIEIAWNQASASVLIEQLSQDLPQCTIGSGTILNREDLKRAIGAGARFLFMPHTEPGLIEATVEQGIPVIPGALSATEILTAWQAGATCVKVFPIQAVGGINYLKALRGPLGHIPLIPTGGVTVENARAFLQAGAIAVGLSTDLCPTNLVQSGNWAAIRERARQLMNQLKQEPPSLEGSISSITGQTVE</sequence>
<comment type="subunit">
    <text evidence="3">Homotrimer.</text>
</comment>
<dbReference type="Pfam" id="PF01081">
    <property type="entry name" value="Aldolase"/>
    <property type="match status" value="1"/>
</dbReference>
<name>B8HXP7_CYAP4</name>
<evidence type="ECO:0000313" key="6">
    <source>
        <dbReference type="EMBL" id="ACL46592.1"/>
    </source>
</evidence>
<dbReference type="NCBIfam" id="TIGR01182">
    <property type="entry name" value="eda"/>
    <property type="match status" value="1"/>
</dbReference>
<organism evidence="6">
    <name type="scientific">Cyanothece sp. (strain PCC 7425 / ATCC 29141)</name>
    <dbReference type="NCBI Taxonomy" id="395961"/>
    <lineage>
        <taxon>Bacteria</taxon>
        <taxon>Bacillati</taxon>
        <taxon>Cyanobacteriota</taxon>
        <taxon>Cyanophyceae</taxon>
        <taxon>Gomontiellales</taxon>
        <taxon>Cyanothecaceae</taxon>
        <taxon>Cyanothece</taxon>
    </lineage>
</organism>
<dbReference type="AlphaFoldDB" id="B8HXP7"/>
<dbReference type="eggNOG" id="COG0800">
    <property type="taxonomic scope" value="Bacteria"/>
</dbReference>
<proteinExistence type="inferred from homology"/>
<dbReference type="OrthoDB" id="9802667at2"/>
<dbReference type="Gene3D" id="3.20.20.70">
    <property type="entry name" value="Aldolase class I"/>
    <property type="match status" value="1"/>
</dbReference>
<dbReference type="GO" id="GO:0016829">
    <property type="term" value="F:lyase activity"/>
    <property type="evidence" value="ECO:0007669"/>
    <property type="project" value="UniProtKB-KW"/>
</dbReference>
<dbReference type="PANTHER" id="PTHR30246">
    <property type="entry name" value="2-KETO-3-DEOXY-6-PHOSPHOGLUCONATE ALDOLASE"/>
    <property type="match status" value="1"/>
</dbReference>
<dbReference type="PANTHER" id="PTHR30246:SF1">
    <property type="entry name" value="2-DEHYDRO-3-DEOXY-6-PHOSPHOGALACTONATE ALDOLASE-RELATED"/>
    <property type="match status" value="1"/>
</dbReference>
<evidence type="ECO:0000256" key="1">
    <source>
        <dbReference type="ARBA" id="ARBA00004761"/>
    </source>
</evidence>